<dbReference type="EMBL" id="LWMT01000203">
    <property type="protein sequence ID" value="KZX13514.1"/>
    <property type="molecule type" value="Genomic_DNA"/>
</dbReference>
<proteinExistence type="predicted"/>
<dbReference type="Proteomes" id="UP000077066">
    <property type="component" value="Unassembled WGS sequence"/>
</dbReference>
<comment type="caution">
    <text evidence="1">The sequence shown here is derived from an EMBL/GenBank/DDBJ whole genome shotgun (WGS) entry which is preliminary data.</text>
</comment>
<sequence length="155" mass="18231">MITITKKEEIIFNKIKELNSQFPKGIEENIIKENLDIYEHELTNTLKELSTKEMIHYKDKKVKLIGFDKEITAVNSKKEVKKAELDEKERKSIEVIEKLINNDNIVSKHILEGSLLYGDLKLTNFRMYHILLSLENKNIIEKIKATHGDYYKLLI</sequence>
<dbReference type="AlphaFoldDB" id="A0A166BL91"/>
<gene>
    <name evidence="1" type="ORF">MBFIL_10360</name>
</gene>
<reference evidence="1 2" key="1">
    <citation type="submission" date="2016-04" db="EMBL/GenBank/DDBJ databases">
        <title>Genome sequence of Methanobrevibacter filiformis DSM 11501.</title>
        <authorList>
            <person name="Poehlein A."/>
            <person name="Seedorf H."/>
            <person name="Daniel R."/>
        </authorList>
    </citation>
    <scope>NUCLEOTIDE SEQUENCE [LARGE SCALE GENOMIC DNA]</scope>
    <source>
        <strain evidence="1 2">DSM 11501</strain>
    </source>
</reference>
<evidence type="ECO:0000313" key="1">
    <source>
        <dbReference type="EMBL" id="KZX13514.1"/>
    </source>
</evidence>
<accession>A0A166BL91</accession>
<organism evidence="1 2">
    <name type="scientific">Methanobrevibacter filiformis</name>
    <dbReference type="NCBI Taxonomy" id="55758"/>
    <lineage>
        <taxon>Archaea</taxon>
        <taxon>Methanobacteriati</taxon>
        <taxon>Methanobacteriota</taxon>
        <taxon>Methanomada group</taxon>
        <taxon>Methanobacteria</taxon>
        <taxon>Methanobacteriales</taxon>
        <taxon>Methanobacteriaceae</taxon>
        <taxon>Methanobrevibacter</taxon>
    </lineage>
</organism>
<dbReference type="RefSeq" id="WP_066972180.1">
    <property type="nucleotide sequence ID" value="NZ_LWMT01000203.1"/>
</dbReference>
<protein>
    <submittedName>
        <fullName evidence="1">Uncharacterized protein</fullName>
    </submittedName>
</protein>
<dbReference type="OrthoDB" id="81275at2157"/>
<dbReference type="PATRIC" id="fig|55758.3.peg.1185"/>
<evidence type="ECO:0000313" key="2">
    <source>
        <dbReference type="Proteomes" id="UP000077066"/>
    </source>
</evidence>
<name>A0A166BL91_9EURY</name>
<keyword evidence="2" id="KW-1185">Reference proteome</keyword>